<accession>A0A8J5K049</accession>
<evidence type="ECO:0000313" key="2">
    <source>
        <dbReference type="EMBL" id="KAG7164560.1"/>
    </source>
</evidence>
<reference evidence="2" key="1">
    <citation type="journal article" date="2021" name="Sci. Adv.">
        <title>The American lobster genome reveals insights on longevity, neural, and immune adaptations.</title>
        <authorList>
            <person name="Polinski J.M."/>
            <person name="Zimin A.V."/>
            <person name="Clark K.F."/>
            <person name="Kohn A.B."/>
            <person name="Sadowski N."/>
            <person name="Timp W."/>
            <person name="Ptitsyn A."/>
            <person name="Khanna P."/>
            <person name="Romanova D.Y."/>
            <person name="Williams P."/>
            <person name="Greenwood S.J."/>
            <person name="Moroz L.L."/>
            <person name="Walt D.R."/>
            <person name="Bodnar A.G."/>
        </authorList>
    </citation>
    <scope>NUCLEOTIDE SEQUENCE</scope>
    <source>
        <strain evidence="2">GMGI-L3</strain>
    </source>
</reference>
<feature type="compositionally biased region" description="Basic and acidic residues" evidence="1">
    <location>
        <begin position="418"/>
        <end position="433"/>
    </location>
</feature>
<dbReference type="AlphaFoldDB" id="A0A8J5K049"/>
<dbReference type="Proteomes" id="UP000747542">
    <property type="component" value="Unassembled WGS sequence"/>
</dbReference>
<evidence type="ECO:0000256" key="1">
    <source>
        <dbReference type="SAM" id="MobiDB-lite"/>
    </source>
</evidence>
<gene>
    <name evidence="2" type="ORF">Hamer_G025052</name>
</gene>
<keyword evidence="3" id="KW-1185">Reference proteome</keyword>
<evidence type="ECO:0000313" key="3">
    <source>
        <dbReference type="Proteomes" id="UP000747542"/>
    </source>
</evidence>
<organism evidence="2 3">
    <name type="scientific">Homarus americanus</name>
    <name type="common">American lobster</name>
    <dbReference type="NCBI Taxonomy" id="6706"/>
    <lineage>
        <taxon>Eukaryota</taxon>
        <taxon>Metazoa</taxon>
        <taxon>Ecdysozoa</taxon>
        <taxon>Arthropoda</taxon>
        <taxon>Crustacea</taxon>
        <taxon>Multicrustacea</taxon>
        <taxon>Malacostraca</taxon>
        <taxon>Eumalacostraca</taxon>
        <taxon>Eucarida</taxon>
        <taxon>Decapoda</taxon>
        <taxon>Pleocyemata</taxon>
        <taxon>Astacidea</taxon>
        <taxon>Nephropoidea</taxon>
        <taxon>Nephropidae</taxon>
        <taxon>Homarus</taxon>
    </lineage>
</organism>
<protein>
    <submittedName>
        <fullName evidence="2">Uncharacterized protein</fullName>
    </submittedName>
</protein>
<feature type="region of interest" description="Disordered" evidence="1">
    <location>
        <begin position="418"/>
        <end position="444"/>
    </location>
</feature>
<proteinExistence type="predicted"/>
<sequence>MVRFGTSPSTGNGSSITSWNFFSHVLELLFSATGTSSLSSWNFFSQLLGLLLSAPGTSSLSYWDFFSQLLELLLSATGTFSLSSWNFSQLLEPFLTSWNIFSQPTGPLAWNTLELLIPSLESLEHPGAAHPVTGVPGTPWSCSSRHWSPWNTLELLIPSLESLEHPGAAHPVTGVPGTPWSCSSRHWSPWNTLELLIPSLESLEHPGAAHPVTGVPGTPWSCLSRSPLDPGAEFESERHANGSLTYLYKHTRSLTHTPTRSQHLPFRLFAVVVILLGEEIGAPVDHIEEGEDEGEGDAGDNVDPLTTCRELREPRPAAVLTRRLEVYLAVKDEGEQEDHSYRHKKGDKNIKTRLMSLPTAGVPVPFSPTLDAAPPTHHGEGVAVLRLFLHGNLQSSSVFLLHLFAVFIRPRGVVDERELQQRPEDEGETHTGPHVDGLQGGGRRDKGQVLLQKSRAGGGGGGGGAGGAELGLAGRVGVGRTVDGKHCGVRREVKKTTVQPSLKKAAQRY</sequence>
<feature type="region of interest" description="Disordered" evidence="1">
    <location>
        <begin position="288"/>
        <end position="310"/>
    </location>
</feature>
<feature type="compositionally biased region" description="Acidic residues" evidence="1">
    <location>
        <begin position="288"/>
        <end position="300"/>
    </location>
</feature>
<comment type="caution">
    <text evidence="2">The sequence shown here is derived from an EMBL/GenBank/DDBJ whole genome shotgun (WGS) entry which is preliminary data.</text>
</comment>
<name>A0A8J5K049_HOMAM</name>
<dbReference type="EMBL" id="JAHLQT010025095">
    <property type="protein sequence ID" value="KAG7164560.1"/>
    <property type="molecule type" value="Genomic_DNA"/>
</dbReference>